<sequence>MTPTHFSRTLLTTIVTSLMLASPVFAADLPSVQQSGRIEYLTGGIGSDESNAMKAEARHYPLAIEMAKGREGHYVADVDVAISNVKGKQVFEANSTGPFMLVKLPPGNYIVKATLDGVTKQQKVNVGAQGSKHLSISWPAPAGSAL</sequence>
<proteinExistence type="predicted"/>
<evidence type="ECO:0000313" key="3">
    <source>
        <dbReference type="Proteomes" id="UP001168540"/>
    </source>
</evidence>
<dbReference type="InterPro" id="IPR026444">
    <property type="entry name" value="Secre_tail"/>
</dbReference>
<organism evidence="2 3">
    <name type="scientific">Crenobacter oryzisoli</name>
    <dbReference type="NCBI Taxonomy" id="3056844"/>
    <lineage>
        <taxon>Bacteria</taxon>
        <taxon>Pseudomonadati</taxon>
        <taxon>Pseudomonadota</taxon>
        <taxon>Betaproteobacteria</taxon>
        <taxon>Neisseriales</taxon>
        <taxon>Neisseriaceae</taxon>
        <taxon>Crenobacter</taxon>
    </lineage>
</organism>
<dbReference type="RefSeq" id="WP_289830930.1">
    <property type="nucleotide sequence ID" value="NZ_JAUEDK010000029.1"/>
</dbReference>
<dbReference type="EMBL" id="JAUEDK010000029">
    <property type="protein sequence ID" value="MDN0076252.1"/>
    <property type="molecule type" value="Genomic_DNA"/>
</dbReference>
<dbReference type="InterPro" id="IPR008969">
    <property type="entry name" value="CarboxyPept-like_regulatory"/>
</dbReference>
<keyword evidence="1" id="KW-0732">Signal</keyword>
<name>A0ABT7XR37_9NEIS</name>
<evidence type="ECO:0000256" key="1">
    <source>
        <dbReference type="SAM" id="SignalP"/>
    </source>
</evidence>
<evidence type="ECO:0000313" key="2">
    <source>
        <dbReference type="EMBL" id="MDN0076252.1"/>
    </source>
</evidence>
<dbReference type="SUPFAM" id="SSF49464">
    <property type="entry name" value="Carboxypeptidase regulatory domain-like"/>
    <property type="match status" value="1"/>
</dbReference>
<dbReference type="Proteomes" id="UP001168540">
    <property type="component" value="Unassembled WGS sequence"/>
</dbReference>
<feature type="signal peptide" evidence="1">
    <location>
        <begin position="1"/>
        <end position="26"/>
    </location>
</feature>
<accession>A0ABT7XR37</accession>
<gene>
    <name evidence="2" type="ORF">QU481_15300</name>
</gene>
<dbReference type="Gene3D" id="2.60.40.1120">
    <property type="entry name" value="Carboxypeptidase-like, regulatory domain"/>
    <property type="match status" value="1"/>
</dbReference>
<dbReference type="NCBIfam" id="TIGR04183">
    <property type="entry name" value="Por_Secre_tail"/>
    <property type="match status" value="1"/>
</dbReference>
<comment type="caution">
    <text evidence="2">The sequence shown here is derived from an EMBL/GenBank/DDBJ whole genome shotgun (WGS) entry which is preliminary data.</text>
</comment>
<protein>
    <submittedName>
        <fullName evidence="2">T9SS type A sorting domain-containing protein</fullName>
    </submittedName>
</protein>
<keyword evidence="3" id="KW-1185">Reference proteome</keyword>
<feature type="chain" id="PRO_5045802383" evidence="1">
    <location>
        <begin position="27"/>
        <end position="146"/>
    </location>
</feature>
<reference evidence="2" key="1">
    <citation type="submission" date="2023-06" db="EMBL/GenBank/DDBJ databases">
        <authorList>
            <person name="Zhang S."/>
        </authorList>
    </citation>
    <scope>NUCLEOTIDE SEQUENCE</scope>
    <source>
        <strain evidence="2">SG2303</strain>
    </source>
</reference>